<dbReference type="InterPro" id="IPR027417">
    <property type="entry name" value="P-loop_NTPase"/>
</dbReference>
<evidence type="ECO:0000313" key="2">
    <source>
        <dbReference type="Proteomes" id="UP000824118"/>
    </source>
</evidence>
<reference evidence="1" key="1">
    <citation type="submission" date="2020-10" db="EMBL/GenBank/DDBJ databases">
        <authorList>
            <person name="Gilroy R."/>
        </authorList>
    </citation>
    <scope>NUCLEOTIDE SEQUENCE</scope>
    <source>
        <strain evidence="1">ChiGjej1B1-1684</strain>
    </source>
</reference>
<dbReference type="Proteomes" id="UP000824118">
    <property type="component" value="Unassembled WGS sequence"/>
</dbReference>
<gene>
    <name evidence="1" type="ORF">IAD22_04815</name>
</gene>
<accession>A0A9D1S820</accession>
<proteinExistence type="predicted"/>
<organism evidence="1 2">
    <name type="scientific">Candidatus Limousia pullorum</name>
    <dbReference type="NCBI Taxonomy" id="2840860"/>
    <lineage>
        <taxon>Bacteria</taxon>
        <taxon>Bacillati</taxon>
        <taxon>Bacillota</taxon>
        <taxon>Clostridia</taxon>
        <taxon>Eubacteriales</taxon>
        <taxon>Oscillospiraceae</taxon>
        <taxon>Oscillospiraceae incertae sedis</taxon>
        <taxon>Candidatus Limousia</taxon>
    </lineage>
</organism>
<dbReference type="Gene3D" id="3.40.50.300">
    <property type="entry name" value="P-loop containing nucleotide triphosphate hydrolases"/>
    <property type="match status" value="1"/>
</dbReference>
<dbReference type="EMBL" id="DVNG01000068">
    <property type="protein sequence ID" value="HIU50315.1"/>
    <property type="molecule type" value="Genomic_DNA"/>
</dbReference>
<sequence>MDLEKIKNRVDKQVPQIKLKDLDAFSLWSHMFRATMLKSPKKLLSDFGVEPPDGAVFLGEPGNGRHTAAEALAGSKCNPEAKEYHHYLRITGWDFDCETAEESCRIAEYAAEAAKEYEYFCLFIDSPEESKFGKQVQYVLAEKLRELETTVFVIVVTTESEYLCRELTHDFKICRCVPPTKKQREDWIKKNMETPFVAIEEMTHMELAEKTEGLSWKQLNDMLDSMREVLTWKYFKMFRSYNGNLKLLGEAVSTGKAVLTNDEGQQIINSVISQKAVPVIAGVAGQIQAVNASTETSKAKNSNDSDPQESIQAQIIKEAEFHKHPEEMTPDQLFEI</sequence>
<dbReference type="SUPFAM" id="SSF52540">
    <property type="entry name" value="P-loop containing nucleoside triphosphate hydrolases"/>
    <property type="match status" value="1"/>
</dbReference>
<reference evidence="1" key="2">
    <citation type="journal article" date="2021" name="PeerJ">
        <title>Extensive microbial diversity within the chicken gut microbiome revealed by metagenomics and culture.</title>
        <authorList>
            <person name="Gilroy R."/>
            <person name="Ravi A."/>
            <person name="Getino M."/>
            <person name="Pursley I."/>
            <person name="Horton D.L."/>
            <person name="Alikhan N.F."/>
            <person name="Baker D."/>
            <person name="Gharbi K."/>
            <person name="Hall N."/>
            <person name="Watson M."/>
            <person name="Adriaenssens E.M."/>
            <person name="Foster-Nyarko E."/>
            <person name="Jarju S."/>
            <person name="Secka A."/>
            <person name="Antonio M."/>
            <person name="Oren A."/>
            <person name="Chaudhuri R.R."/>
            <person name="La Ragione R."/>
            <person name="Hildebrand F."/>
            <person name="Pallen M.J."/>
        </authorList>
    </citation>
    <scope>NUCLEOTIDE SEQUENCE</scope>
    <source>
        <strain evidence="1">ChiGjej1B1-1684</strain>
    </source>
</reference>
<dbReference type="Gene3D" id="1.10.8.60">
    <property type="match status" value="1"/>
</dbReference>
<protein>
    <submittedName>
        <fullName evidence="1">Uncharacterized protein</fullName>
    </submittedName>
</protein>
<evidence type="ECO:0000313" key="1">
    <source>
        <dbReference type="EMBL" id="HIU50315.1"/>
    </source>
</evidence>
<comment type="caution">
    <text evidence="1">The sequence shown here is derived from an EMBL/GenBank/DDBJ whole genome shotgun (WGS) entry which is preliminary data.</text>
</comment>
<dbReference type="AlphaFoldDB" id="A0A9D1S820"/>
<name>A0A9D1S820_9FIRM</name>